<feature type="transmembrane region" description="Helical" evidence="1">
    <location>
        <begin position="258"/>
        <end position="276"/>
    </location>
</feature>
<keyword evidence="1" id="KW-1133">Transmembrane helix</keyword>
<keyword evidence="3" id="KW-1185">Reference proteome</keyword>
<feature type="transmembrane region" description="Helical" evidence="1">
    <location>
        <begin position="88"/>
        <end position="106"/>
    </location>
</feature>
<feature type="transmembrane region" description="Helical" evidence="1">
    <location>
        <begin position="227"/>
        <end position="246"/>
    </location>
</feature>
<sequence>MSHQPERAEKDCLNCGSLVHGRFCHQCGQENIVTHQNFFSLVQHFIFDLFHFDGKFFDTVRYLLFKPGFVPKEYVAGKRMSYLDPIRMYLFTSALFFLVFFAISKIDLGSQDPTTRALSKAERYEVAAGLNPPKDSFQVHALARVLDTTRLLYIDDARHPDSVVTLHGQKYYLEPDEPVDTSKKEPDEDDSWLERTIESRFTQLEKREDDNAGTTQQLVFDGFMHRLPYLLFVSLPFFALLLKLLYVRRKMFYSDHMVFTLYHYIFSFLMLLFVIGFRKLKALSGWDIFDWINLGLLLYSIIYLYKGMRRFYGQRRARTLGKFVLLNILASFIVILLLFTFLLITAAQL</sequence>
<organism evidence="2 3">
    <name type="scientific">Flaviaesturariibacter amylovorans</name>
    <dbReference type="NCBI Taxonomy" id="1084520"/>
    <lineage>
        <taxon>Bacteria</taxon>
        <taxon>Pseudomonadati</taxon>
        <taxon>Bacteroidota</taxon>
        <taxon>Chitinophagia</taxon>
        <taxon>Chitinophagales</taxon>
        <taxon>Chitinophagaceae</taxon>
        <taxon>Flaviaestuariibacter</taxon>
    </lineage>
</organism>
<name>A0ABP8H0E8_9BACT</name>
<proteinExistence type="predicted"/>
<accession>A0ABP8H0E8</accession>
<feature type="transmembrane region" description="Helical" evidence="1">
    <location>
        <begin position="325"/>
        <end position="347"/>
    </location>
</feature>
<protein>
    <submittedName>
        <fullName evidence="2">DUF3667 domain-containing protein</fullName>
    </submittedName>
</protein>
<gene>
    <name evidence="2" type="ORF">GCM10023184_24720</name>
</gene>
<reference evidence="3" key="1">
    <citation type="journal article" date="2019" name="Int. J. Syst. Evol. Microbiol.">
        <title>The Global Catalogue of Microorganisms (GCM) 10K type strain sequencing project: providing services to taxonomists for standard genome sequencing and annotation.</title>
        <authorList>
            <consortium name="The Broad Institute Genomics Platform"/>
            <consortium name="The Broad Institute Genome Sequencing Center for Infectious Disease"/>
            <person name="Wu L."/>
            <person name="Ma J."/>
        </authorList>
    </citation>
    <scope>NUCLEOTIDE SEQUENCE [LARGE SCALE GENOMIC DNA]</scope>
    <source>
        <strain evidence="3">JCM 17919</strain>
    </source>
</reference>
<dbReference type="Pfam" id="PF12412">
    <property type="entry name" value="DUF3667"/>
    <property type="match status" value="1"/>
</dbReference>
<dbReference type="Proteomes" id="UP001501725">
    <property type="component" value="Unassembled WGS sequence"/>
</dbReference>
<evidence type="ECO:0000256" key="1">
    <source>
        <dbReference type="SAM" id="Phobius"/>
    </source>
</evidence>
<comment type="caution">
    <text evidence="2">The sequence shown here is derived from an EMBL/GenBank/DDBJ whole genome shotgun (WGS) entry which is preliminary data.</text>
</comment>
<keyword evidence="1" id="KW-0812">Transmembrane</keyword>
<feature type="transmembrane region" description="Helical" evidence="1">
    <location>
        <begin position="288"/>
        <end position="305"/>
    </location>
</feature>
<dbReference type="EMBL" id="BAABGY010000007">
    <property type="protein sequence ID" value="GAA4332255.1"/>
    <property type="molecule type" value="Genomic_DNA"/>
</dbReference>
<dbReference type="RefSeq" id="WP_345256048.1">
    <property type="nucleotide sequence ID" value="NZ_BAABGY010000007.1"/>
</dbReference>
<evidence type="ECO:0000313" key="2">
    <source>
        <dbReference type="EMBL" id="GAA4332255.1"/>
    </source>
</evidence>
<evidence type="ECO:0000313" key="3">
    <source>
        <dbReference type="Proteomes" id="UP001501725"/>
    </source>
</evidence>
<keyword evidence="1" id="KW-0472">Membrane</keyword>
<dbReference type="InterPro" id="IPR022134">
    <property type="entry name" value="DUF3667"/>
</dbReference>